<reference evidence="3" key="3">
    <citation type="submission" date="2025-09" db="UniProtKB">
        <authorList>
            <consortium name="Ensembl"/>
        </authorList>
    </citation>
    <scope>IDENTIFICATION</scope>
</reference>
<dbReference type="Gene3D" id="2.60.40.10">
    <property type="entry name" value="Immunoglobulins"/>
    <property type="match status" value="1"/>
</dbReference>
<dbReference type="PROSITE" id="PS00290">
    <property type="entry name" value="IG_MHC"/>
    <property type="match status" value="1"/>
</dbReference>
<keyword evidence="4" id="KW-1185">Reference proteome</keyword>
<dbReference type="Proteomes" id="UP000694394">
    <property type="component" value="Chromosome 3"/>
</dbReference>
<organism evidence="3 4">
    <name type="scientific">Microcebus murinus</name>
    <name type="common">Gray mouse lemur</name>
    <name type="synonym">Lemur murinus</name>
    <dbReference type="NCBI Taxonomy" id="30608"/>
    <lineage>
        <taxon>Eukaryota</taxon>
        <taxon>Metazoa</taxon>
        <taxon>Chordata</taxon>
        <taxon>Craniata</taxon>
        <taxon>Vertebrata</taxon>
        <taxon>Euteleostomi</taxon>
        <taxon>Mammalia</taxon>
        <taxon>Eutheria</taxon>
        <taxon>Euarchontoglires</taxon>
        <taxon>Primates</taxon>
        <taxon>Strepsirrhini</taxon>
        <taxon>Lemuriformes</taxon>
        <taxon>Cheirogaleidae</taxon>
        <taxon>Microcebus</taxon>
    </lineage>
</organism>
<dbReference type="InterPro" id="IPR036179">
    <property type="entry name" value="Ig-like_dom_sf"/>
</dbReference>
<dbReference type="InterPro" id="IPR050380">
    <property type="entry name" value="Immune_Resp_Modulators"/>
</dbReference>
<dbReference type="GeneTree" id="ENSGT01150000288735"/>
<evidence type="ECO:0000256" key="1">
    <source>
        <dbReference type="ARBA" id="ARBA00023319"/>
    </source>
</evidence>
<proteinExistence type="predicted"/>
<accession>A0A8C6EKW5</accession>
<name>A0A8C6EKW5_MICMU</name>
<sequence>GPVREPKVYTMPPPREEKGQNQLSLTCLVKGFYPEDIVVEWESNGQPQHNYKNTPAVLDSDGSYFLYSKLTVPKSAWESGASYACSVMHEALHNHYTQKTVSATPGK</sequence>
<dbReference type="SUPFAM" id="SSF48726">
    <property type="entry name" value="Immunoglobulin"/>
    <property type="match status" value="1"/>
</dbReference>
<reference evidence="3" key="2">
    <citation type="submission" date="2025-08" db="UniProtKB">
        <authorList>
            <consortium name="Ensembl"/>
        </authorList>
    </citation>
    <scope>IDENTIFICATION</scope>
</reference>
<dbReference type="PROSITE" id="PS50835">
    <property type="entry name" value="IG_LIKE"/>
    <property type="match status" value="1"/>
</dbReference>
<dbReference type="CDD" id="cd05768">
    <property type="entry name" value="IgC1_CH3_IgAGD_CH4_IgAEM"/>
    <property type="match status" value="1"/>
</dbReference>
<dbReference type="PANTHER" id="PTHR23411">
    <property type="entry name" value="TAPASIN"/>
    <property type="match status" value="1"/>
</dbReference>
<dbReference type="InterPro" id="IPR007110">
    <property type="entry name" value="Ig-like_dom"/>
</dbReference>
<dbReference type="Ensembl" id="ENSMICT00000068631.1">
    <property type="protein sequence ID" value="ENSMICP00000050019.1"/>
    <property type="gene ID" value="ENSMICG00000046123.1"/>
</dbReference>
<feature type="domain" description="Ig-like" evidence="2">
    <location>
        <begin position="6"/>
        <end position="102"/>
    </location>
</feature>
<dbReference type="AlphaFoldDB" id="A0A8C6EKW5"/>
<dbReference type="InterPro" id="IPR003597">
    <property type="entry name" value="Ig_C1-set"/>
</dbReference>
<evidence type="ECO:0000259" key="2">
    <source>
        <dbReference type="PROSITE" id="PS50835"/>
    </source>
</evidence>
<dbReference type="SMART" id="SM00407">
    <property type="entry name" value="IGc1"/>
    <property type="match status" value="1"/>
</dbReference>
<dbReference type="InterPro" id="IPR003006">
    <property type="entry name" value="Ig/MHC_CS"/>
</dbReference>
<reference evidence="3" key="1">
    <citation type="submission" date="2016-12" db="EMBL/GenBank/DDBJ databases">
        <title>Mouse lemur reference genome and diversity panel.</title>
        <authorList>
            <person name="Harris R."/>
            <person name="Larsen P."/>
            <person name="Liu Y."/>
            <person name="Hughes D.S."/>
            <person name="Murali S."/>
            <person name="Raveendran M."/>
            <person name="Korchina V."/>
            <person name="Wang M."/>
            <person name="Jhangiani S."/>
            <person name="Bandaranaike D."/>
            <person name="Bellair M."/>
            <person name="Blankenburg K."/>
            <person name="Chao H."/>
            <person name="Dahdouli M."/>
            <person name="Dinh H."/>
            <person name="Doddapaneni H."/>
            <person name="English A."/>
            <person name="Firestine M."/>
            <person name="Gnanaolivu R."/>
            <person name="Gross S."/>
            <person name="Hernandez B."/>
            <person name="Javaid M."/>
            <person name="Jayaseelan J."/>
            <person name="Jones J."/>
            <person name="Khan Z."/>
            <person name="Kovar C."/>
            <person name="Kurapati P."/>
            <person name="Le B."/>
            <person name="Lee S."/>
            <person name="Li M."/>
            <person name="Mathew T."/>
            <person name="Narasimhan A."/>
            <person name="Ngo D."/>
            <person name="Nguyen L."/>
            <person name="Okwuonu G."/>
            <person name="Ongeri F."/>
            <person name="Osuji N."/>
            <person name="Pu L.-L."/>
            <person name="Puazo M."/>
            <person name="Quiroz J."/>
            <person name="Raj R."/>
            <person name="Rajbhandari K."/>
            <person name="Reid J.G."/>
            <person name="Santibanez J."/>
            <person name="Sexton D."/>
            <person name="Skinner E."/>
            <person name="Vee V."/>
            <person name="Weissenberger G."/>
            <person name="Wu Y."/>
            <person name="Xin Y."/>
            <person name="Han Y."/>
            <person name="Campbell C."/>
            <person name="Brown A."/>
            <person name="Sullivan B."/>
            <person name="Shelton J."/>
            <person name="Brown S."/>
            <person name="Dudchenko O."/>
            <person name="Machol I."/>
            <person name="Durand N."/>
            <person name="Shamim M."/>
            <person name="Lieberman A."/>
            <person name="Muzny D.M."/>
            <person name="Richards S."/>
            <person name="Yoder A."/>
            <person name="Worley K.C."/>
            <person name="Rogers J."/>
            <person name="Gibbs R.A."/>
        </authorList>
    </citation>
    <scope>NUCLEOTIDE SEQUENCE [LARGE SCALE GENOMIC DNA]</scope>
</reference>
<dbReference type="FunFam" id="2.60.40.10:FF:000463">
    <property type="entry name" value="Immunoglobulin heavy constant gamma 1"/>
    <property type="match status" value="1"/>
</dbReference>
<protein>
    <recommendedName>
        <fullName evidence="2">Ig-like domain-containing protein</fullName>
    </recommendedName>
</protein>
<dbReference type="InterPro" id="IPR013783">
    <property type="entry name" value="Ig-like_fold"/>
</dbReference>
<evidence type="ECO:0000313" key="4">
    <source>
        <dbReference type="Proteomes" id="UP000694394"/>
    </source>
</evidence>
<dbReference type="EMBL" id="ABDC03003749">
    <property type="status" value="NOT_ANNOTATED_CDS"/>
    <property type="molecule type" value="Genomic_DNA"/>
</dbReference>
<dbReference type="Pfam" id="PF07654">
    <property type="entry name" value="C1-set"/>
    <property type="match status" value="1"/>
</dbReference>
<evidence type="ECO:0000313" key="3">
    <source>
        <dbReference type="Ensembl" id="ENSMICP00000050019.1"/>
    </source>
</evidence>
<keyword evidence="1" id="KW-0393">Immunoglobulin domain</keyword>